<name>A0A1T4Z5Z8_9ACTN</name>
<protein>
    <submittedName>
        <fullName evidence="9">Drug resistance transporter, EmrB/QacA subfamily</fullName>
    </submittedName>
</protein>
<dbReference type="NCBIfam" id="TIGR00711">
    <property type="entry name" value="efflux_EmrB"/>
    <property type="match status" value="1"/>
</dbReference>
<dbReference type="PANTHER" id="PTHR42718">
    <property type="entry name" value="MAJOR FACILITATOR SUPERFAMILY MULTIDRUG TRANSPORTER MFSC"/>
    <property type="match status" value="1"/>
</dbReference>
<dbReference type="InterPro" id="IPR020846">
    <property type="entry name" value="MFS_dom"/>
</dbReference>
<feature type="transmembrane region" description="Helical" evidence="7">
    <location>
        <begin position="80"/>
        <end position="98"/>
    </location>
</feature>
<evidence type="ECO:0000256" key="6">
    <source>
        <dbReference type="ARBA" id="ARBA00023136"/>
    </source>
</evidence>
<feature type="transmembrane region" description="Helical" evidence="7">
    <location>
        <begin position="12"/>
        <end position="39"/>
    </location>
</feature>
<dbReference type="InterPro" id="IPR036259">
    <property type="entry name" value="MFS_trans_sf"/>
</dbReference>
<evidence type="ECO:0000256" key="2">
    <source>
        <dbReference type="ARBA" id="ARBA00022448"/>
    </source>
</evidence>
<dbReference type="AlphaFoldDB" id="A0A1T4Z5Z8"/>
<dbReference type="GO" id="GO:0005886">
    <property type="term" value="C:plasma membrane"/>
    <property type="evidence" value="ECO:0007669"/>
    <property type="project" value="UniProtKB-SubCell"/>
</dbReference>
<dbReference type="CDD" id="cd17321">
    <property type="entry name" value="MFS_MMR_MDR_like"/>
    <property type="match status" value="1"/>
</dbReference>
<keyword evidence="2" id="KW-0813">Transport</keyword>
<evidence type="ECO:0000256" key="1">
    <source>
        <dbReference type="ARBA" id="ARBA00004651"/>
    </source>
</evidence>
<feature type="transmembrane region" description="Helical" evidence="7">
    <location>
        <begin position="199"/>
        <end position="218"/>
    </location>
</feature>
<feature type="transmembrane region" description="Helical" evidence="7">
    <location>
        <begin position="167"/>
        <end position="187"/>
    </location>
</feature>
<keyword evidence="3" id="KW-1003">Cell membrane</keyword>
<dbReference type="Pfam" id="PF07690">
    <property type="entry name" value="MFS_1"/>
    <property type="match status" value="1"/>
</dbReference>
<dbReference type="OrthoDB" id="9781469at2"/>
<evidence type="ECO:0000256" key="3">
    <source>
        <dbReference type="ARBA" id="ARBA00022475"/>
    </source>
</evidence>
<organism evidence="9 10">
    <name type="scientific">Aeromicrobium choanae</name>
    <dbReference type="NCBI Taxonomy" id="1736691"/>
    <lineage>
        <taxon>Bacteria</taxon>
        <taxon>Bacillati</taxon>
        <taxon>Actinomycetota</taxon>
        <taxon>Actinomycetes</taxon>
        <taxon>Propionibacteriales</taxon>
        <taxon>Nocardioidaceae</taxon>
        <taxon>Aeromicrobium</taxon>
    </lineage>
</organism>
<feature type="transmembrane region" description="Helical" evidence="7">
    <location>
        <begin position="357"/>
        <end position="378"/>
    </location>
</feature>
<feature type="transmembrane region" description="Helical" evidence="7">
    <location>
        <begin position="390"/>
        <end position="416"/>
    </location>
</feature>
<dbReference type="InterPro" id="IPR011701">
    <property type="entry name" value="MFS"/>
</dbReference>
<evidence type="ECO:0000313" key="10">
    <source>
        <dbReference type="Proteomes" id="UP000191040"/>
    </source>
</evidence>
<dbReference type="GO" id="GO:0022857">
    <property type="term" value="F:transmembrane transporter activity"/>
    <property type="evidence" value="ECO:0007669"/>
    <property type="project" value="InterPro"/>
</dbReference>
<dbReference type="PRINTS" id="PR01036">
    <property type="entry name" value="TCRTETB"/>
</dbReference>
<feature type="transmembrane region" description="Helical" evidence="7">
    <location>
        <begin position="482"/>
        <end position="501"/>
    </location>
</feature>
<dbReference type="EMBL" id="LT796768">
    <property type="protein sequence ID" value="SKB09419.1"/>
    <property type="molecule type" value="Genomic_DNA"/>
</dbReference>
<feature type="transmembrane region" description="Helical" evidence="7">
    <location>
        <begin position="334"/>
        <end position="351"/>
    </location>
</feature>
<feature type="transmembrane region" description="Helical" evidence="7">
    <location>
        <begin position="134"/>
        <end position="155"/>
    </location>
</feature>
<dbReference type="RefSeq" id="WP_078700619.1">
    <property type="nucleotide sequence ID" value="NZ_LT796768.1"/>
</dbReference>
<gene>
    <name evidence="9" type="ORF">SAMN06295964_2683</name>
</gene>
<evidence type="ECO:0000256" key="5">
    <source>
        <dbReference type="ARBA" id="ARBA00022989"/>
    </source>
</evidence>
<dbReference type="STRING" id="1736691.SAMN06295964_2683"/>
<feature type="transmembrane region" description="Helical" evidence="7">
    <location>
        <begin position="51"/>
        <end position="68"/>
    </location>
</feature>
<accession>A0A1T4Z5Z8</accession>
<comment type="subcellular location">
    <subcellularLocation>
        <location evidence="1">Cell membrane</location>
        <topology evidence="1">Multi-pass membrane protein</topology>
    </subcellularLocation>
</comment>
<evidence type="ECO:0000259" key="8">
    <source>
        <dbReference type="PROSITE" id="PS50850"/>
    </source>
</evidence>
<sequence>MDSRAGHATRWISLVGSCAAAGMVWLAFADLGVAIPTIADDLDADLGALQWANNAFSLVTGALVIAAGRFGDVLGRRRMLVLGIVLFGAFSVVGAVAPDVPTLIAGRALMGVGAALILPATLALIPPQFSGRELLTAFGVWQAVAWGGQAVGPAVGGAITDGLDWRWLFWINLPVAALSALLVLRYTPESRDEGASRRSDWPGVVTIALAVFALLYALTDGPAAGWDSPIVIAMFVGAVALALLWCVIEVNAKAPLVDLRLFRLRDFDGALVANLTMNLAFAGLSYLLVLWLQNVRGFSAVEAGLLMLPSTVGIFCCIPLGGRMDARFGSRRPVLIGLVVMSAGLLVLGTTSSDSSLWLMAIGLVVVGLGLGLLSTPISNTAVGNVPSHLAGTAAGVFKMSSMVGGAIGVALLSALGRGLSVGEWTDAAAASGVEPGTIDDLRAALVNSSSFADALATLPEQTRAQVTDAAMSAFSAGVGDAMVVTGAISLVATVVVWFLWQRRDRTPVD</sequence>
<reference evidence="10" key="1">
    <citation type="submission" date="2017-02" db="EMBL/GenBank/DDBJ databases">
        <authorList>
            <person name="Varghese N."/>
            <person name="Submissions S."/>
        </authorList>
    </citation>
    <scope>NUCLEOTIDE SEQUENCE [LARGE SCALE GENOMIC DNA]</scope>
    <source>
        <strain evidence="10">9H-4</strain>
    </source>
</reference>
<dbReference type="InterPro" id="IPR004638">
    <property type="entry name" value="EmrB-like"/>
</dbReference>
<keyword evidence="4 7" id="KW-0812">Transmembrane</keyword>
<dbReference type="Proteomes" id="UP000191040">
    <property type="component" value="Chromosome I"/>
</dbReference>
<evidence type="ECO:0000256" key="7">
    <source>
        <dbReference type="SAM" id="Phobius"/>
    </source>
</evidence>
<feature type="transmembrane region" description="Helical" evidence="7">
    <location>
        <begin position="104"/>
        <end position="125"/>
    </location>
</feature>
<keyword evidence="10" id="KW-1185">Reference proteome</keyword>
<keyword evidence="5 7" id="KW-1133">Transmembrane helix</keyword>
<feature type="transmembrane region" description="Helical" evidence="7">
    <location>
        <begin position="230"/>
        <end position="248"/>
    </location>
</feature>
<dbReference type="PANTHER" id="PTHR42718:SF46">
    <property type="entry name" value="BLR6921 PROTEIN"/>
    <property type="match status" value="1"/>
</dbReference>
<feature type="transmembrane region" description="Helical" evidence="7">
    <location>
        <begin position="269"/>
        <end position="291"/>
    </location>
</feature>
<proteinExistence type="predicted"/>
<evidence type="ECO:0000313" key="9">
    <source>
        <dbReference type="EMBL" id="SKB09419.1"/>
    </source>
</evidence>
<dbReference type="Gene3D" id="1.20.1250.20">
    <property type="entry name" value="MFS general substrate transporter like domains"/>
    <property type="match status" value="1"/>
</dbReference>
<evidence type="ECO:0000256" key="4">
    <source>
        <dbReference type="ARBA" id="ARBA00022692"/>
    </source>
</evidence>
<dbReference type="PROSITE" id="PS50850">
    <property type="entry name" value="MFS"/>
    <property type="match status" value="1"/>
</dbReference>
<dbReference type="SUPFAM" id="SSF103473">
    <property type="entry name" value="MFS general substrate transporter"/>
    <property type="match status" value="2"/>
</dbReference>
<feature type="transmembrane region" description="Helical" evidence="7">
    <location>
        <begin position="303"/>
        <end position="322"/>
    </location>
</feature>
<keyword evidence="6 7" id="KW-0472">Membrane</keyword>
<feature type="domain" description="Major facilitator superfamily (MFS) profile" evidence="8">
    <location>
        <begin position="1"/>
        <end position="505"/>
    </location>
</feature>
<dbReference type="Gene3D" id="1.20.1720.10">
    <property type="entry name" value="Multidrug resistance protein D"/>
    <property type="match status" value="1"/>
</dbReference>